<name>A0ABT3CCB8_9MYCO</name>
<evidence type="ECO:0000256" key="2">
    <source>
        <dbReference type="ARBA" id="ARBA00023125"/>
    </source>
</evidence>
<dbReference type="RefSeq" id="WP_264067977.1">
    <property type="nucleotide sequence ID" value="NZ_JACKTY010000029.1"/>
</dbReference>
<dbReference type="Pfam" id="PF00356">
    <property type="entry name" value="LacI"/>
    <property type="match status" value="1"/>
</dbReference>
<gene>
    <name evidence="5" type="ORF">H7J73_13530</name>
</gene>
<dbReference type="PANTHER" id="PTHR30146">
    <property type="entry name" value="LACI-RELATED TRANSCRIPTIONAL REPRESSOR"/>
    <property type="match status" value="1"/>
</dbReference>
<dbReference type="InterPro" id="IPR000843">
    <property type="entry name" value="HTH_LacI"/>
</dbReference>
<keyword evidence="6" id="KW-1185">Reference proteome</keyword>
<dbReference type="SUPFAM" id="SSF47413">
    <property type="entry name" value="lambda repressor-like DNA-binding domains"/>
    <property type="match status" value="1"/>
</dbReference>
<keyword evidence="1" id="KW-0805">Transcription regulation</keyword>
<dbReference type="GO" id="GO:0003677">
    <property type="term" value="F:DNA binding"/>
    <property type="evidence" value="ECO:0007669"/>
    <property type="project" value="UniProtKB-KW"/>
</dbReference>
<dbReference type="PROSITE" id="PS50932">
    <property type="entry name" value="HTH_LACI_2"/>
    <property type="match status" value="1"/>
</dbReference>
<dbReference type="InterPro" id="IPR010982">
    <property type="entry name" value="Lambda_DNA-bd_dom_sf"/>
</dbReference>
<reference evidence="5 6" key="1">
    <citation type="journal article" date="2022" name="BMC Genomics">
        <title>Comparative genome analysis of mycobacteria focusing on tRNA and non-coding RNA.</title>
        <authorList>
            <person name="Behra P.R.K."/>
            <person name="Pettersson B.M.F."/>
            <person name="Ramesh M."/>
            <person name="Das S."/>
            <person name="Dasgupta S."/>
            <person name="Kirsebom L.A."/>
        </authorList>
    </citation>
    <scope>NUCLEOTIDE SEQUENCE [LARGE SCALE GENOMIC DNA]</scope>
    <source>
        <strain evidence="5 6">DSM 44078</strain>
    </source>
</reference>
<protein>
    <submittedName>
        <fullName evidence="5">LacI family DNA-binding transcriptional regulator</fullName>
    </submittedName>
</protein>
<dbReference type="SMART" id="SM00354">
    <property type="entry name" value="HTH_LACI"/>
    <property type="match status" value="1"/>
</dbReference>
<organism evidence="5 6">
    <name type="scientific">Mycolicibacterium komossense</name>
    <dbReference type="NCBI Taxonomy" id="1779"/>
    <lineage>
        <taxon>Bacteria</taxon>
        <taxon>Bacillati</taxon>
        <taxon>Actinomycetota</taxon>
        <taxon>Actinomycetes</taxon>
        <taxon>Mycobacteriales</taxon>
        <taxon>Mycobacteriaceae</taxon>
        <taxon>Mycolicibacterium</taxon>
    </lineage>
</organism>
<evidence type="ECO:0000256" key="1">
    <source>
        <dbReference type="ARBA" id="ARBA00023015"/>
    </source>
</evidence>
<dbReference type="CDD" id="cd06267">
    <property type="entry name" value="PBP1_LacI_sugar_binding-like"/>
    <property type="match status" value="1"/>
</dbReference>
<dbReference type="Proteomes" id="UP001526201">
    <property type="component" value="Unassembled WGS sequence"/>
</dbReference>
<dbReference type="InterPro" id="IPR028082">
    <property type="entry name" value="Peripla_BP_I"/>
</dbReference>
<dbReference type="Pfam" id="PF13377">
    <property type="entry name" value="Peripla_BP_3"/>
    <property type="match status" value="1"/>
</dbReference>
<proteinExistence type="predicted"/>
<accession>A0ABT3CCB8</accession>
<dbReference type="CDD" id="cd01392">
    <property type="entry name" value="HTH_LacI"/>
    <property type="match status" value="1"/>
</dbReference>
<sequence>MPVSIADVAQCAGVSRTTVSHVLSGNRPVSEEVANRVRAAMTELGYVPSRTARNLARGSTQTVGLLVPDISNSFFADLAKGVEAACIENGFNVLLCNTGWNREREVFYLETLRSRAVDGVLYASGATPAASTLAELLAGLPVVAVDEALPGVTVSSVSSDNRQGGRAAAEHLLSLGHRSAAVIGVNSELASSAERLDGFQRQWKKATGQRAMVIEGSFDEDSGARAARDLIPAIRAREVTAIFATNDLNALGAMTILREAGIGVPHECSVIGFDDFIAARHAFPPLTTIRQDATLMGTKAAQALLTQLSGEGARRHTVLPVELVVRSSTAESPSAQ</sequence>
<dbReference type="PROSITE" id="PS00356">
    <property type="entry name" value="HTH_LACI_1"/>
    <property type="match status" value="1"/>
</dbReference>
<dbReference type="SUPFAM" id="SSF53822">
    <property type="entry name" value="Periplasmic binding protein-like I"/>
    <property type="match status" value="1"/>
</dbReference>
<evidence type="ECO:0000313" key="5">
    <source>
        <dbReference type="EMBL" id="MCV7227051.1"/>
    </source>
</evidence>
<evidence type="ECO:0000313" key="6">
    <source>
        <dbReference type="Proteomes" id="UP001526201"/>
    </source>
</evidence>
<evidence type="ECO:0000259" key="4">
    <source>
        <dbReference type="PROSITE" id="PS50932"/>
    </source>
</evidence>
<keyword evidence="3" id="KW-0804">Transcription</keyword>
<dbReference type="EMBL" id="JACKTY010000029">
    <property type="protein sequence ID" value="MCV7227051.1"/>
    <property type="molecule type" value="Genomic_DNA"/>
</dbReference>
<dbReference type="InterPro" id="IPR046335">
    <property type="entry name" value="LacI/GalR-like_sensor"/>
</dbReference>
<dbReference type="Gene3D" id="1.10.260.40">
    <property type="entry name" value="lambda repressor-like DNA-binding domains"/>
    <property type="match status" value="1"/>
</dbReference>
<dbReference type="Gene3D" id="3.40.50.2300">
    <property type="match status" value="2"/>
</dbReference>
<comment type="caution">
    <text evidence="5">The sequence shown here is derived from an EMBL/GenBank/DDBJ whole genome shotgun (WGS) entry which is preliminary data.</text>
</comment>
<keyword evidence="2 5" id="KW-0238">DNA-binding</keyword>
<feature type="domain" description="HTH lacI-type" evidence="4">
    <location>
        <begin position="3"/>
        <end position="57"/>
    </location>
</feature>
<evidence type="ECO:0000256" key="3">
    <source>
        <dbReference type="ARBA" id="ARBA00023163"/>
    </source>
</evidence>
<dbReference type="PANTHER" id="PTHR30146:SF147">
    <property type="entry name" value="HTH-TYPE TRANSCRIPTIONAL REGULATOR DEGA"/>
    <property type="match status" value="1"/>
</dbReference>